<keyword evidence="5" id="KW-1185">Reference proteome</keyword>
<dbReference type="PROSITE" id="PS00198">
    <property type="entry name" value="4FE4S_FER_1"/>
    <property type="match status" value="2"/>
</dbReference>
<dbReference type="InterPro" id="IPR036010">
    <property type="entry name" value="2Fe-2S_ferredoxin-like_sf"/>
</dbReference>
<protein>
    <submittedName>
        <fullName evidence="4">Ferredoxin</fullName>
    </submittedName>
</protein>
<dbReference type="Gene3D" id="3.30.70.20">
    <property type="match status" value="1"/>
</dbReference>
<dbReference type="Pfam" id="PF13187">
    <property type="entry name" value="Fer4_9"/>
    <property type="match status" value="1"/>
</dbReference>
<dbReference type="InterPro" id="IPR006058">
    <property type="entry name" value="2Fe2S_fd_BS"/>
</dbReference>
<dbReference type="AlphaFoldDB" id="D3T9L1"/>
<dbReference type="GO" id="GO:0051537">
    <property type="term" value="F:2 iron, 2 sulfur cluster binding"/>
    <property type="evidence" value="ECO:0007669"/>
    <property type="project" value="InterPro"/>
</dbReference>
<dbReference type="InterPro" id="IPR042204">
    <property type="entry name" value="2Fe-2S-bd_N"/>
</dbReference>
<dbReference type="PROSITE" id="PS51085">
    <property type="entry name" value="2FE2S_FER_2"/>
    <property type="match status" value="1"/>
</dbReference>
<dbReference type="SUPFAM" id="SSF54292">
    <property type="entry name" value="2Fe-2S ferredoxin-like"/>
    <property type="match status" value="1"/>
</dbReference>
<dbReference type="CDD" id="cd00207">
    <property type="entry name" value="fer2"/>
    <property type="match status" value="1"/>
</dbReference>
<keyword evidence="1" id="KW-0560">Oxidoreductase</keyword>
<dbReference type="Gene3D" id="3.10.20.440">
    <property type="entry name" value="2Fe-2S iron-sulphur cluster binding domain, sarcosine oxidase, alpha subunit, N-terminal domain"/>
    <property type="match status" value="1"/>
</dbReference>
<dbReference type="HOGENOM" id="CLU_089211_1_0_2"/>
<dbReference type="GO" id="GO:0016491">
    <property type="term" value="F:oxidoreductase activity"/>
    <property type="evidence" value="ECO:0007669"/>
    <property type="project" value="UniProtKB-KW"/>
</dbReference>
<dbReference type="Pfam" id="PF13510">
    <property type="entry name" value="Fer2_4"/>
    <property type="match status" value="1"/>
</dbReference>
<dbReference type="InterPro" id="IPR017900">
    <property type="entry name" value="4Fe4S_Fe_S_CS"/>
</dbReference>
<dbReference type="SUPFAM" id="SSF46548">
    <property type="entry name" value="alpha-helical ferredoxin"/>
    <property type="match status" value="1"/>
</dbReference>
<dbReference type="KEGG" id="abi:Aboo_0981"/>
<dbReference type="RefSeq" id="WP_012997282.1">
    <property type="nucleotide sequence ID" value="NC_013926.1"/>
</dbReference>
<dbReference type="InterPro" id="IPR001041">
    <property type="entry name" value="2Fe-2S_ferredoxin-type"/>
</dbReference>
<dbReference type="EMBL" id="CP001941">
    <property type="protein sequence ID" value="ADD08790.1"/>
    <property type="molecule type" value="Genomic_DNA"/>
</dbReference>
<evidence type="ECO:0000313" key="5">
    <source>
        <dbReference type="Proteomes" id="UP000001400"/>
    </source>
</evidence>
<evidence type="ECO:0000313" key="4">
    <source>
        <dbReference type="EMBL" id="ADD08790.1"/>
    </source>
</evidence>
<dbReference type="InterPro" id="IPR017896">
    <property type="entry name" value="4Fe4S_Fe-S-bd"/>
</dbReference>
<organism evidence="4 5">
    <name type="scientific">Aciduliprofundum boonei (strain DSM 19572 / T469)</name>
    <dbReference type="NCBI Taxonomy" id="439481"/>
    <lineage>
        <taxon>Archaea</taxon>
        <taxon>Methanobacteriati</taxon>
        <taxon>Thermoplasmatota</taxon>
        <taxon>DHVE2 group</taxon>
        <taxon>Candidatus Aciduliprofundum</taxon>
    </lineage>
</organism>
<proteinExistence type="predicted"/>
<accession>D3T9L1</accession>
<reference evidence="4" key="1">
    <citation type="submission" date="2010-02" db="EMBL/GenBank/DDBJ databases">
        <title>Complete sequence of Aciduliprofundum boonei T469.</title>
        <authorList>
            <consortium name="US DOE Joint Genome Institute"/>
            <person name="Lucas S."/>
            <person name="Copeland A."/>
            <person name="Lapidus A."/>
            <person name="Cheng J.-F."/>
            <person name="Bruce D."/>
            <person name="Goodwin L."/>
            <person name="Pitluck S."/>
            <person name="Saunders E."/>
            <person name="Detter J.C."/>
            <person name="Han C."/>
            <person name="Tapia R."/>
            <person name="Land M."/>
            <person name="Hauser L."/>
            <person name="Kyrpides N."/>
            <person name="Mikhailova N."/>
            <person name="Flores G."/>
            <person name="Reysenbach A.-L."/>
            <person name="Woyke T."/>
        </authorList>
    </citation>
    <scope>NUCLEOTIDE SEQUENCE</scope>
    <source>
        <strain evidence="4">T469</strain>
    </source>
</reference>
<evidence type="ECO:0000256" key="1">
    <source>
        <dbReference type="ARBA" id="ARBA00023002"/>
    </source>
</evidence>
<sequence length="273" mass="31492">MGKKVEILDVDSKQIMDDIRKAASPPEEVEHWVTIYVMGKPYRVPAGLTIMKALEYAGYRFIRSSGCRAGFCGACATVYRKKGEYRFRTALACQTTVEDEMYLAQIPFVPANKAKYNIDEIEPGPTTLLEYYPEIARCVSCNTCTKACPQELDVMYYIQYGIRGDIAKVAELSFDCIQCGLCTLRCPAEIQHYHMAQLARRLYGKYYQPKSPWLKRRLKEIDSGMYEKAYENIKKLREDPEAIKALYYKILNEGREREEKLIEDPLDFIKGED</sequence>
<name>D3T9L1_ACIB4</name>
<dbReference type="PROSITE" id="PS51379">
    <property type="entry name" value="4FE4S_FER_2"/>
    <property type="match status" value="2"/>
</dbReference>
<gene>
    <name evidence="4" type="ordered locus">Aboo_0981</name>
</gene>
<evidence type="ECO:0000259" key="2">
    <source>
        <dbReference type="PROSITE" id="PS51085"/>
    </source>
</evidence>
<evidence type="ECO:0000259" key="3">
    <source>
        <dbReference type="PROSITE" id="PS51379"/>
    </source>
</evidence>
<feature type="domain" description="4Fe-4S ferredoxin-type" evidence="3">
    <location>
        <begin position="168"/>
        <end position="196"/>
    </location>
</feature>
<dbReference type="PROSITE" id="PS00197">
    <property type="entry name" value="2FE2S_FER_1"/>
    <property type="match status" value="1"/>
</dbReference>
<dbReference type="Proteomes" id="UP000001400">
    <property type="component" value="Chromosome"/>
</dbReference>
<feature type="domain" description="2Fe-2S ferredoxin-type" evidence="2">
    <location>
        <begin position="31"/>
        <end position="109"/>
    </location>
</feature>
<dbReference type="GeneID" id="8827938"/>
<feature type="domain" description="4Fe-4S ferredoxin-type" evidence="3">
    <location>
        <begin position="127"/>
        <end position="160"/>
    </location>
</feature>